<dbReference type="InterPro" id="IPR016166">
    <property type="entry name" value="FAD-bd_PCMH"/>
</dbReference>
<dbReference type="PANTHER" id="PTHR42973:SF54">
    <property type="entry name" value="FAD-BINDING PCMH-TYPE DOMAIN-CONTAINING PROTEIN"/>
    <property type="match status" value="1"/>
</dbReference>
<dbReference type="PROSITE" id="PS51387">
    <property type="entry name" value="FAD_PCMH"/>
    <property type="match status" value="1"/>
</dbReference>
<feature type="domain" description="FAD-binding PCMH-type" evidence="5">
    <location>
        <begin position="68"/>
        <end position="240"/>
    </location>
</feature>
<dbReference type="AlphaFoldDB" id="A0A7D8UKY9"/>
<evidence type="ECO:0000313" key="6">
    <source>
        <dbReference type="EMBL" id="TVY40960.1"/>
    </source>
</evidence>
<evidence type="ECO:0000256" key="2">
    <source>
        <dbReference type="ARBA" id="ARBA00022630"/>
    </source>
</evidence>
<gene>
    <name evidence="6" type="primary">sol5_5</name>
    <name evidence="6" type="ORF">LCER1_G008473</name>
</gene>
<keyword evidence="2" id="KW-0285">Flavoprotein</keyword>
<evidence type="ECO:0000256" key="1">
    <source>
        <dbReference type="ARBA" id="ARBA00005466"/>
    </source>
</evidence>
<dbReference type="SUPFAM" id="SSF56176">
    <property type="entry name" value="FAD-binding/transporter-associated domain-like"/>
    <property type="match status" value="1"/>
</dbReference>
<evidence type="ECO:0000256" key="3">
    <source>
        <dbReference type="ARBA" id="ARBA00022827"/>
    </source>
</evidence>
<dbReference type="Proteomes" id="UP000481288">
    <property type="component" value="Unassembled WGS sequence"/>
</dbReference>
<keyword evidence="4" id="KW-0560">Oxidoreductase</keyword>
<sequence length="499" mass="53282">MALTFESFLGSVGLSGTEAQSLTGAYVGKSSSPLALACQVAQLCLGQDNVHTAPLNQTLVDENWSQVVISEPYCILQPSNTNDVSNAVKIISYFQVKFAVRSGGHSPNPGFSSIGQGGVLLDLQKLDQIVLSSDKSVASLGPGGRWGDVISTLDAQGATVIGGRIPDVGVGGLILGGGFSHYSGEFGLAADNVKNFEIVLADGTVTAANAALNSDLFWALKGGGPNFGIVTRFDLNTVPVGQIWYQVTVYSVDQAHEVLDAFVEWQNNGASDVKSTVALIMGLQSITVGLIYSEPTEQPSAFAPFYSLTALAVAVPGTIGTNGSLTILLGMSASSTIERHDYRAASSRIDSQLYKDVYAFWRERALVVHGTTGANQTFCIQPVPANLAEEGIAKGGNPMGIPTENHQWWTTLIDWTNASDDEAVRQVSIDTTNQWKALGEERKLWLPHLFMNDASRDQNPIGAYGDDNVAKLKEIALKYDKNRVFQTLQNGGFLLSEVN</sequence>
<dbReference type="Gene3D" id="3.30.465.10">
    <property type="match status" value="1"/>
</dbReference>
<proteinExistence type="inferred from homology"/>
<evidence type="ECO:0000256" key="4">
    <source>
        <dbReference type="ARBA" id="ARBA00023002"/>
    </source>
</evidence>
<evidence type="ECO:0000259" key="5">
    <source>
        <dbReference type="PROSITE" id="PS51387"/>
    </source>
</evidence>
<dbReference type="EMBL" id="QGMG01002025">
    <property type="protein sequence ID" value="TVY40960.1"/>
    <property type="molecule type" value="Genomic_DNA"/>
</dbReference>
<name>A0A7D8UKY9_9HELO</name>
<evidence type="ECO:0000313" key="7">
    <source>
        <dbReference type="Proteomes" id="UP000481288"/>
    </source>
</evidence>
<dbReference type="PANTHER" id="PTHR42973">
    <property type="entry name" value="BINDING OXIDOREDUCTASE, PUTATIVE (AFU_ORTHOLOGUE AFUA_1G17690)-RELATED"/>
    <property type="match status" value="1"/>
</dbReference>
<protein>
    <submittedName>
        <fullName evidence="6">Bifunctional solanapyrone synthase</fullName>
    </submittedName>
</protein>
<comment type="similarity">
    <text evidence="1">Belongs to the oxygen-dependent FAD-linked oxidoreductase family.</text>
</comment>
<dbReference type="Gene3D" id="3.30.43.10">
    <property type="entry name" value="Uridine Diphospho-n-acetylenolpyruvylglucosamine Reductase, domain 2"/>
    <property type="match status" value="1"/>
</dbReference>
<dbReference type="InterPro" id="IPR006094">
    <property type="entry name" value="Oxid_FAD_bind_N"/>
</dbReference>
<dbReference type="InterPro" id="IPR036318">
    <property type="entry name" value="FAD-bd_PCMH-like_sf"/>
</dbReference>
<keyword evidence="7" id="KW-1185">Reference proteome</keyword>
<accession>A0A7D8UKY9</accession>
<dbReference type="GO" id="GO:0016491">
    <property type="term" value="F:oxidoreductase activity"/>
    <property type="evidence" value="ECO:0007669"/>
    <property type="project" value="UniProtKB-KW"/>
</dbReference>
<keyword evidence="3" id="KW-0274">FAD</keyword>
<dbReference type="InterPro" id="IPR016169">
    <property type="entry name" value="FAD-bd_PCMH_sub2"/>
</dbReference>
<organism evidence="6 7">
    <name type="scientific">Lachnellula cervina</name>
    <dbReference type="NCBI Taxonomy" id="1316786"/>
    <lineage>
        <taxon>Eukaryota</taxon>
        <taxon>Fungi</taxon>
        <taxon>Dikarya</taxon>
        <taxon>Ascomycota</taxon>
        <taxon>Pezizomycotina</taxon>
        <taxon>Leotiomycetes</taxon>
        <taxon>Helotiales</taxon>
        <taxon>Lachnaceae</taxon>
        <taxon>Lachnellula</taxon>
    </lineage>
</organism>
<comment type="caution">
    <text evidence="6">The sequence shown here is derived from an EMBL/GenBank/DDBJ whole genome shotgun (WGS) entry which is preliminary data.</text>
</comment>
<dbReference type="InterPro" id="IPR050416">
    <property type="entry name" value="FAD-linked_Oxidoreductase"/>
</dbReference>
<dbReference type="Pfam" id="PF01565">
    <property type="entry name" value="FAD_binding_4"/>
    <property type="match status" value="1"/>
</dbReference>
<dbReference type="OrthoDB" id="2151789at2759"/>
<dbReference type="GO" id="GO:0071949">
    <property type="term" value="F:FAD binding"/>
    <property type="evidence" value="ECO:0007669"/>
    <property type="project" value="InterPro"/>
</dbReference>
<reference evidence="6 7" key="1">
    <citation type="submission" date="2018-05" db="EMBL/GenBank/DDBJ databases">
        <title>Whole genome sequencing for identification of molecular markers to develop diagnostic detection tools for the regulated plant pathogen Lachnellula willkommii.</title>
        <authorList>
            <person name="Giroux E."/>
            <person name="Bilodeau G."/>
        </authorList>
    </citation>
    <scope>NUCLEOTIDE SEQUENCE [LARGE SCALE GENOMIC DNA]</scope>
    <source>
        <strain evidence="6 7">CBS 625.97</strain>
    </source>
</reference>
<dbReference type="InterPro" id="IPR016167">
    <property type="entry name" value="FAD-bd_PCMH_sub1"/>
</dbReference>
<dbReference type="Gene3D" id="3.40.462.20">
    <property type="match status" value="1"/>
</dbReference>